<gene>
    <name evidence="9" type="ORF">ESCO_000803</name>
</gene>
<dbReference type="EMBL" id="LGSR01000020">
    <property type="protein sequence ID" value="KOS18876.1"/>
    <property type="molecule type" value="Genomic_DNA"/>
</dbReference>
<dbReference type="GO" id="GO:0008168">
    <property type="term" value="F:methyltransferase activity"/>
    <property type="evidence" value="ECO:0007669"/>
    <property type="project" value="UniProtKB-KW"/>
</dbReference>
<dbReference type="HAMAP" id="MF_03056">
    <property type="entry name" value="TRM82"/>
    <property type="match status" value="1"/>
</dbReference>
<accession>A0A0M8MT62</accession>
<feature type="compositionally biased region" description="Low complexity" evidence="8">
    <location>
        <begin position="102"/>
        <end position="145"/>
    </location>
</feature>
<feature type="compositionally biased region" description="Basic residues" evidence="8">
    <location>
        <begin position="624"/>
        <end position="640"/>
    </location>
</feature>
<dbReference type="PANTHER" id="PTHR16288">
    <property type="entry name" value="WD40 REPEAT PROTEIN 4"/>
    <property type="match status" value="1"/>
</dbReference>
<dbReference type="GO" id="GO:0043527">
    <property type="term" value="C:tRNA methyltransferase complex"/>
    <property type="evidence" value="ECO:0007669"/>
    <property type="project" value="TreeGrafter"/>
</dbReference>
<comment type="similarity">
    <text evidence="6">Belongs to the WD repeat TRM82 family.</text>
</comment>
<dbReference type="Gene3D" id="2.130.10.10">
    <property type="entry name" value="YVTN repeat-like/Quinoprotein amine dehydrogenase"/>
    <property type="match status" value="1"/>
</dbReference>
<keyword evidence="3 6" id="KW-0819">tRNA processing</keyword>
<reference evidence="9 10" key="1">
    <citation type="submission" date="2015-07" db="EMBL/GenBank/DDBJ databases">
        <title>The genome of the fungus Escovopsis weberi, a specialized disease agent of ant agriculture.</title>
        <authorList>
            <person name="de Man T.J."/>
            <person name="Stajich J.E."/>
            <person name="Kubicek C.P."/>
            <person name="Chenthamara K."/>
            <person name="Atanasova L."/>
            <person name="Druzhinina I.S."/>
            <person name="Birnbaum S."/>
            <person name="Barribeau S.M."/>
            <person name="Teiling C."/>
            <person name="Suen G."/>
            <person name="Currie C."/>
            <person name="Gerardo N.M."/>
        </authorList>
    </citation>
    <scope>NUCLEOTIDE SEQUENCE [LARGE SCALE GENOMIC DNA]</scope>
</reference>
<evidence type="ECO:0000313" key="9">
    <source>
        <dbReference type="EMBL" id="KOS18876.1"/>
    </source>
</evidence>
<evidence type="ECO:0000313" key="10">
    <source>
        <dbReference type="Proteomes" id="UP000053831"/>
    </source>
</evidence>
<dbReference type="STRING" id="150374.A0A0M8MT62"/>
<feature type="region of interest" description="Disordered" evidence="8">
    <location>
        <begin position="319"/>
        <end position="339"/>
    </location>
</feature>
<keyword evidence="4 6" id="KW-0677">Repeat</keyword>
<comment type="function">
    <text evidence="6">Required for the formation of N(7)-methylguanine at position 46 (m7G46) in tRNA. In the complex, it is required to stabilize and induce conformational changes of the catalytic subunit.</text>
</comment>
<keyword evidence="9" id="KW-0489">Methyltransferase</keyword>
<evidence type="ECO:0000256" key="7">
    <source>
        <dbReference type="PROSITE-ProRule" id="PRU00221"/>
    </source>
</evidence>
<feature type="region of interest" description="Disordered" evidence="8">
    <location>
        <begin position="602"/>
        <end position="640"/>
    </location>
</feature>
<dbReference type="AlphaFoldDB" id="A0A0M8MT62"/>
<dbReference type="InterPro" id="IPR036322">
    <property type="entry name" value="WD40_repeat_dom_sf"/>
</dbReference>
<comment type="pathway">
    <text evidence="6">tRNA modification; N(7)-methylguanine-tRNA biosynthesis.</text>
</comment>
<proteinExistence type="inferred from homology"/>
<feature type="region of interest" description="Disordered" evidence="8">
    <location>
        <begin position="62"/>
        <end position="171"/>
    </location>
</feature>
<evidence type="ECO:0000256" key="2">
    <source>
        <dbReference type="ARBA" id="ARBA00022574"/>
    </source>
</evidence>
<sequence>MKIPYNRVHVRGQFIFAARGGSIHSFRLADGSHVATWKHPDVDKVASVVKANAEILIAEANKVEQGEGEEQQQQQQQQQDSEEGPPTKRQRVHEAAGESEEATAAAAVAATGTTATTTTTTAATSTTTTTETTTAADAEQAPAAAQDGKQKHFEGRGKRKKGKGKGEEVGWGRLARVPDRPVVTHLTSSADGRHLLAITGHDKVIWVLAHDGAGRLAELSRRTMPKRPSAVALAPEAQIVCADKFGDVYALPLLVAADTNADADAEMGSGSGASTPTPLSALPLPSKKAFKPSANTFTVHSKGNRKALENQILQAELERQTGNDGKSNNSISISNSNNNNAKGADGPAFELNLLLGHVSMLTSLVLGEAHGRRYILTADRDEHVRVSRYMPQAHIIEAFCMGHKEFVSEMLIPPAAPGLLVSGGGDDSLFLWDWPAGKLLSRAGVLPLAQQVSPEATKVAVSGLYSLVYPSEEGPLTYVLAICEDIKAIFSWHLAPDNTLNRPGIIQIPGNPIHLTIAPSPAASGPPTLIAAIDPDKDTPARSLHVFALTIDDGRLAVGAESTVHDHALEVLEADISEDEVRQLLYTIESLRKISTSWLHANDEEQDRRKNRPRGISRATLPPRSRRNSTFHRRAPSSLC</sequence>
<protein>
    <submittedName>
        <fullName evidence="9">tRNA (Guanine-N(7)-)-methyltransferase non-catalytic subunit trm82</fullName>
    </submittedName>
</protein>
<name>A0A0M8MT62_ESCWE</name>
<comment type="subcellular location">
    <subcellularLocation>
        <location evidence="1 6">Nucleus</location>
    </subcellularLocation>
</comment>
<evidence type="ECO:0000256" key="4">
    <source>
        <dbReference type="ARBA" id="ARBA00022737"/>
    </source>
</evidence>
<dbReference type="InterPro" id="IPR028884">
    <property type="entry name" value="Trm82"/>
</dbReference>
<keyword evidence="9" id="KW-0808">Transferase</keyword>
<dbReference type="SUPFAM" id="SSF50978">
    <property type="entry name" value="WD40 repeat-like"/>
    <property type="match status" value="1"/>
</dbReference>
<evidence type="ECO:0000256" key="8">
    <source>
        <dbReference type="SAM" id="MobiDB-lite"/>
    </source>
</evidence>
<comment type="caution">
    <text evidence="9">The sequence shown here is derived from an EMBL/GenBank/DDBJ whole genome shotgun (WGS) entry which is preliminary data.</text>
</comment>
<organism evidence="9 10">
    <name type="scientific">Escovopsis weberi</name>
    <dbReference type="NCBI Taxonomy" id="150374"/>
    <lineage>
        <taxon>Eukaryota</taxon>
        <taxon>Fungi</taxon>
        <taxon>Dikarya</taxon>
        <taxon>Ascomycota</taxon>
        <taxon>Pezizomycotina</taxon>
        <taxon>Sordariomycetes</taxon>
        <taxon>Hypocreomycetidae</taxon>
        <taxon>Hypocreales</taxon>
        <taxon>Hypocreaceae</taxon>
        <taxon>Escovopsis</taxon>
    </lineage>
</organism>
<keyword evidence="10" id="KW-1185">Reference proteome</keyword>
<dbReference type="OrthoDB" id="339900at2759"/>
<dbReference type="GO" id="GO:0005634">
    <property type="term" value="C:nucleus"/>
    <property type="evidence" value="ECO:0007669"/>
    <property type="project" value="UniProtKB-SubCell"/>
</dbReference>
<dbReference type="GO" id="GO:0005829">
    <property type="term" value="C:cytosol"/>
    <property type="evidence" value="ECO:0007669"/>
    <property type="project" value="TreeGrafter"/>
</dbReference>
<dbReference type="InterPro" id="IPR001680">
    <property type="entry name" value="WD40_rpt"/>
</dbReference>
<dbReference type="GO" id="GO:0106004">
    <property type="term" value="P:tRNA (guanine-N7)-methylation"/>
    <property type="evidence" value="ECO:0007669"/>
    <property type="project" value="UniProtKB-UniRule"/>
</dbReference>
<dbReference type="UniPathway" id="UPA00989"/>
<dbReference type="Proteomes" id="UP000053831">
    <property type="component" value="Unassembled WGS sequence"/>
</dbReference>
<keyword evidence="2 6" id="KW-0853">WD repeat</keyword>
<evidence type="ECO:0000256" key="5">
    <source>
        <dbReference type="ARBA" id="ARBA00023242"/>
    </source>
</evidence>
<feature type="compositionally biased region" description="Low complexity" evidence="8">
    <location>
        <begin position="327"/>
        <end position="339"/>
    </location>
</feature>
<keyword evidence="5 6" id="KW-0539">Nucleus</keyword>
<dbReference type="PANTHER" id="PTHR16288:SF0">
    <property type="entry name" value="TRNA (GUANINE-N(7)-)-METHYLTRANSFERASE NON-CATALYTIC SUBUNIT WDR4"/>
    <property type="match status" value="1"/>
</dbReference>
<dbReference type="InterPro" id="IPR015943">
    <property type="entry name" value="WD40/YVTN_repeat-like_dom_sf"/>
</dbReference>
<dbReference type="PROSITE" id="PS50082">
    <property type="entry name" value="WD_REPEATS_2"/>
    <property type="match status" value="1"/>
</dbReference>
<evidence type="ECO:0000256" key="3">
    <source>
        <dbReference type="ARBA" id="ARBA00022694"/>
    </source>
</evidence>
<evidence type="ECO:0000256" key="6">
    <source>
        <dbReference type="HAMAP-Rule" id="MF_03056"/>
    </source>
</evidence>
<evidence type="ECO:0000256" key="1">
    <source>
        <dbReference type="ARBA" id="ARBA00004123"/>
    </source>
</evidence>
<feature type="repeat" description="WD" evidence="7">
    <location>
        <begin position="400"/>
        <end position="442"/>
    </location>
</feature>